<protein>
    <submittedName>
        <fullName evidence="3">SfiI-subtelomeric related protein family member, putative</fullName>
    </submittedName>
</protein>
<evidence type="ECO:0000313" key="3">
    <source>
        <dbReference type="EMBL" id="CAI74954.1"/>
    </source>
</evidence>
<feature type="chain" id="PRO_5004245000" evidence="2">
    <location>
        <begin position="23"/>
        <end position="444"/>
    </location>
</feature>
<dbReference type="OMA" id="CFFIDPD"/>
<evidence type="ECO:0000256" key="1">
    <source>
        <dbReference type="SAM" id="MobiDB-lite"/>
    </source>
</evidence>
<feature type="region of interest" description="Disordered" evidence="1">
    <location>
        <begin position="125"/>
        <end position="231"/>
    </location>
</feature>
<dbReference type="eggNOG" id="ENOG502QWZP">
    <property type="taxonomic scope" value="Eukaryota"/>
</dbReference>
<dbReference type="RefSeq" id="XP_952686.1">
    <property type="nucleotide sequence ID" value="XM_947593.1"/>
</dbReference>
<organism evidence="3 4">
    <name type="scientific">Theileria annulata</name>
    <dbReference type="NCBI Taxonomy" id="5874"/>
    <lineage>
        <taxon>Eukaryota</taxon>
        <taxon>Sar</taxon>
        <taxon>Alveolata</taxon>
        <taxon>Apicomplexa</taxon>
        <taxon>Aconoidasida</taxon>
        <taxon>Piroplasmida</taxon>
        <taxon>Theileriidae</taxon>
        <taxon>Theileria</taxon>
    </lineage>
</organism>
<keyword evidence="2" id="KW-0732">Signal</keyword>
<dbReference type="GeneID" id="3862362"/>
<evidence type="ECO:0000256" key="2">
    <source>
        <dbReference type="SAM" id="SignalP"/>
    </source>
</evidence>
<feature type="compositionally biased region" description="Low complexity" evidence="1">
    <location>
        <begin position="140"/>
        <end position="191"/>
    </location>
</feature>
<dbReference type="InParanoid" id="Q4UD85"/>
<evidence type="ECO:0000313" key="4">
    <source>
        <dbReference type="Proteomes" id="UP000001950"/>
    </source>
</evidence>
<feature type="signal peptide" evidence="2">
    <location>
        <begin position="1"/>
        <end position="22"/>
    </location>
</feature>
<feature type="compositionally biased region" description="Polar residues" evidence="1">
    <location>
        <begin position="212"/>
        <end position="221"/>
    </location>
</feature>
<sequence>MRYKYQYLVIFLLIWNLKKVKCTEEDEASITEKSKTTDDQSEEEISLINLNINTKNNTTEYGYSKKNNEGTFVTKSGYGFNKIVKGNTVIWESSDTKIYAYKVVIDGISFVSSTKNISIHSNDGVKHFKKSSQGDKWEESNPSNNPTDTTSTTSTGCTTSTAPEKSTTTQPQISQTQSEKPTQEQTTPTKQPNDSKETSTQSTIESTESKQRTGTGESTPQIRADQITIEPSCSESDVKLYAQDRSDPTGIVELGSHEYNIDNNNEQMLKYTFNKNVKCAKFKLKNHDIWSYDNNQEHPETIYLHKAKTLVFVEFPNGSFNFYRFSVSDNKMKLETLSKMEDNYGSKHKLLTLDSDETSTIELDKSKFDIKKYNFGHEYTFKSDVKCTTLMFNDKEVWKHDSSKSESAYPSVVYFLSHFLVLFLKNNKCFFIDPDKINPTDLSN</sequence>
<dbReference type="VEuPathDB" id="PiroplasmaDB:TA11480"/>
<name>Q4UD85_THEAN</name>
<dbReference type="EMBL" id="CR940348">
    <property type="protein sequence ID" value="CAI74954.1"/>
    <property type="molecule type" value="Genomic_DNA"/>
</dbReference>
<gene>
    <name evidence="3" type="ORF">TA11480</name>
</gene>
<dbReference type="OrthoDB" id="10572524at2759"/>
<reference evidence="3 4" key="1">
    <citation type="journal article" date="2005" name="Science">
        <title>Genome of the host-cell transforming parasite Theileria annulata compared with T. parva.</title>
        <authorList>
            <person name="Pain A."/>
            <person name="Renauld H."/>
            <person name="Berriman M."/>
            <person name="Murphy L."/>
            <person name="Yeats C.A."/>
            <person name="Weir W."/>
            <person name="Kerhornou A."/>
            <person name="Aslett M."/>
            <person name="Bishop R."/>
            <person name="Bouchier C."/>
            <person name="Cochet M."/>
            <person name="Coulson R.M.R."/>
            <person name="Cronin A."/>
            <person name="de Villiers E.P."/>
            <person name="Fraser A."/>
            <person name="Fosker N."/>
            <person name="Gardner M."/>
            <person name="Goble A."/>
            <person name="Griffiths-Jones S."/>
            <person name="Harris D.E."/>
            <person name="Katzer F."/>
            <person name="Larke N."/>
            <person name="Lord A."/>
            <person name="Maser P."/>
            <person name="McKellar S."/>
            <person name="Mooney P."/>
            <person name="Morton F."/>
            <person name="Nene V."/>
            <person name="O'Neil S."/>
            <person name="Price C."/>
            <person name="Quail M.A."/>
            <person name="Rabbinowitsch E."/>
            <person name="Rawlings N.D."/>
            <person name="Rutter S."/>
            <person name="Saunders D."/>
            <person name="Seeger K."/>
            <person name="Shah T."/>
            <person name="Squares R."/>
            <person name="Squares S."/>
            <person name="Tivey A."/>
            <person name="Walker A.R."/>
            <person name="Woodward J."/>
            <person name="Dobbelaere D.A.E."/>
            <person name="Langsley G."/>
            <person name="Rajandream M.A."/>
            <person name="McKeever D."/>
            <person name="Shiels B."/>
            <person name="Tait A."/>
            <person name="Barrell B.G."/>
            <person name="Hall N."/>
        </authorList>
    </citation>
    <scope>NUCLEOTIDE SEQUENCE [LARGE SCALE GENOMIC DNA]</scope>
    <source>
        <strain evidence="4">Ankara</strain>
    </source>
</reference>
<dbReference type="STRING" id="5874.Q4UD85"/>
<keyword evidence="4" id="KW-1185">Reference proteome</keyword>
<dbReference type="Pfam" id="PF04385">
    <property type="entry name" value="FAINT"/>
    <property type="match status" value="3"/>
</dbReference>
<dbReference type="Proteomes" id="UP000001950">
    <property type="component" value="Chromosome 2"/>
</dbReference>
<dbReference type="AlphaFoldDB" id="Q4UD85"/>
<dbReference type="KEGG" id="tan:TA11480"/>
<dbReference type="InterPro" id="IPR007480">
    <property type="entry name" value="DUF529"/>
</dbReference>
<accession>Q4UD85</accession>
<proteinExistence type="predicted"/>